<proteinExistence type="predicted"/>
<accession>A0A444IRJ9</accession>
<evidence type="ECO:0000313" key="2">
    <source>
        <dbReference type="Proteomes" id="UP000287853"/>
    </source>
</evidence>
<dbReference type="EMBL" id="MTKO01000122">
    <property type="protein sequence ID" value="RWX43355.1"/>
    <property type="molecule type" value="Genomic_DNA"/>
</dbReference>
<gene>
    <name evidence="1" type="ORF">H206_02768</name>
</gene>
<organism evidence="1 2">
    <name type="scientific">Candidatus Electrothrix aarhusensis</name>
    <dbReference type="NCBI Taxonomy" id="1859131"/>
    <lineage>
        <taxon>Bacteria</taxon>
        <taxon>Pseudomonadati</taxon>
        <taxon>Thermodesulfobacteriota</taxon>
        <taxon>Desulfobulbia</taxon>
        <taxon>Desulfobulbales</taxon>
        <taxon>Desulfobulbaceae</taxon>
        <taxon>Candidatus Electrothrix</taxon>
    </lineage>
</organism>
<sequence length="83" mass="9402">MPGAVLLGLFRYITARFDFVHFDPPKGRRPVVNKKEGRQLMPVPLFSFLAAGIRIRDPGLYPASLRDPKHSRDTGVYSVKIFC</sequence>
<dbReference type="AlphaFoldDB" id="A0A444IRJ9"/>
<comment type="caution">
    <text evidence="1">The sequence shown here is derived from an EMBL/GenBank/DDBJ whole genome shotgun (WGS) entry which is preliminary data.</text>
</comment>
<evidence type="ECO:0000313" key="1">
    <source>
        <dbReference type="EMBL" id="RWX43355.1"/>
    </source>
</evidence>
<reference evidence="1 2" key="1">
    <citation type="submission" date="2017-01" db="EMBL/GenBank/DDBJ databases">
        <title>The cable genome- insights into the physiology and evolution of filamentous bacteria capable of sulfide oxidation via long distance electron transfer.</title>
        <authorList>
            <person name="Schreiber L."/>
            <person name="Bjerg J.T."/>
            <person name="Boggild A."/>
            <person name="Van De Vossenberg J."/>
            <person name="Meysman F."/>
            <person name="Nielsen L.P."/>
            <person name="Schramm A."/>
            <person name="Kjeldsen K.U."/>
        </authorList>
    </citation>
    <scope>NUCLEOTIDE SEQUENCE [LARGE SCALE GENOMIC DNA]</scope>
    <source>
        <strain evidence="1">MCF</strain>
    </source>
</reference>
<protein>
    <submittedName>
        <fullName evidence="1">Uncharacterized protein</fullName>
    </submittedName>
</protein>
<name>A0A444IRJ9_9BACT</name>
<keyword evidence="2" id="KW-1185">Reference proteome</keyword>
<dbReference type="Proteomes" id="UP000287853">
    <property type="component" value="Unassembled WGS sequence"/>
</dbReference>